<evidence type="ECO:0000259" key="4">
    <source>
        <dbReference type="PROSITE" id="PS51462"/>
    </source>
</evidence>
<dbReference type="InterPro" id="IPR020476">
    <property type="entry name" value="Nudix_hydrolase"/>
</dbReference>
<keyword evidence="6" id="KW-1185">Reference proteome</keyword>
<dbReference type="Proteomes" id="UP001218579">
    <property type="component" value="Unassembled WGS sequence"/>
</dbReference>
<proteinExistence type="inferred from homology"/>
<comment type="cofactor">
    <cofactor evidence="1">
        <name>Mg(2+)</name>
        <dbReference type="ChEBI" id="CHEBI:18420"/>
    </cofactor>
</comment>
<dbReference type="EMBL" id="JAQQKV010000001">
    <property type="protein sequence ID" value="MDC7674912.1"/>
    <property type="molecule type" value="Genomic_DNA"/>
</dbReference>
<comment type="caution">
    <text evidence="5">The sequence shown here is derived from an EMBL/GenBank/DDBJ whole genome shotgun (WGS) entry which is preliminary data.</text>
</comment>
<keyword evidence="2 3" id="KW-0378">Hydrolase</keyword>
<dbReference type="Pfam" id="PF00293">
    <property type="entry name" value="NUDIX"/>
    <property type="match status" value="1"/>
</dbReference>
<dbReference type="InterPro" id="IPR020084">
    <property type="entry name" value="NUDIX_hydrolase_CS"/>
</dbReference>
<gene>
    <name evidence="5" type="ORF">PQU98_02135</name>
</gene>
<dbReference type="CDD" id="cd04673">
    <property type="entry name" value="NUDIX_ADPRase"/>
    <property type="match status" value="1"/>
</dbReference>
<protein>
    <submittedName>
        <fullName evidence="5">NUDIX hydrolase</fullName>
    </submittedName>
</protein>
<dbReference type="PROSITE" id="PS51462">
    <property type="entry name" value="NUDIX"/>
    <property type="match status" value="1"/>
</dbReference>
<evidence type="ECO:0000256" key="3">
    <source>
        <dbReference type="RuleBase" id="RU003476"/>
    </source>
</evidence>
<dbReference type="PANTHER" id="PTHR43736:SF1">
    <property type="entry name" value="DIHYDRONEOPTERIN TRIPHOSPHATE DIPHOSPHATASE"/>
    <property type="match status" value="1"/>
</dbReference>
<feature type="domain" description="Nudix hydrolase" evidence="4">
    <location>
        <begin position="7"/>
        <end position="138"/>
    </location>
</feature>
<evidence type="ECO:0000313" key="6">
    <source>
        <dbReference type="Proteomes" id="UP001218579"/>
    </source>
</evidence>
<sequence>MQVKTHYPIPAIGVVCWRGDEVLLIRRGRAPRQGQWSIPGGKMDRFEPIAQTALRELREETGIEAELGALIEVYEIMEPPSAAYPDGFHYVLIDYLARWVSGEPVAGDDADQACFVTLEAALDLVVEDDLKDVLLKSSALRRRGGPIKL</sequence>
<name>A0ABT5HF82_9CAUL</name>
<comment type="similarity">
    <text evidence="3">Belongs to the Nudix hydrolase family.</text>
</comment>
<evidence type="ECO:0000256" key="2">
    <source>
        <dbReference type="ARBA" id="ARBA00022801"/>
    </source>
</evidence>
<dbReference type="Gene3D" id="3.90.79.10">
    <property type="entry name" value="Nucleoside Triphosphate Pyrophosphohydrolase"/>
    <property type="match status" value="1"/>
</dbReference>
<dbReference type="RefSeq" id="WP_272743223.1">
    <property type="nucleotide sequence ID" value="NZ_JAQQKV010000001.1"/>
</dbReference>
<dbReference type="PRINTS" id="PR00502">
    <property type="entry name" value="NUDIXFAMILY"/>
</dbReference>
<organism evidence="5 6">
    <name type="scientific">Asticcacaulis machinosus</name>
    <dbReference type="NCBI Taxonomy" id="2984211"/>
    <lineage>
        <taxon>Bacteria</taxon>
        <taxon>Pseudomonadati</taxon>
        <taxon>Pseudomonadota</taxon>
        <taxon>Alphaproteobacteria</taxon>
        <taxon>Caulobacterales</taxon>
        <taxon>Caulobacteraceae</taxon>
        <taxon>Asticcacaulis</taxon>
    </lineage>
</organism>
<dbReference type="PANTHER" id="PTHR43736">
    <property type="entry name" value="ADP-RIBOSE PYROPHOSPHATASE"/>
    <property type="match status" value="1"/>
</dbReference>
<dbReference type="SUPFAM" id="SSF55811">
    <property type="entry name" value="Nudix"/>
    <property type="match status" value="1"/>
</dbReference>
<evidence type="ECO:0000256" key="1">
    <source>
        <dbReference type="ARBA" id="ARBA00001946"/>
    </source>
</evidence>
<reference evidence="5 6" key="1">
    <citation type="submission" date="2023-01" db="EMBL/GenBank/DDBJ databases">
        <title>Novel species of the genus Asticcacaulis isolated from rivers.</title>
        <authorList>
            <person name="Lu H."/>
        </authorList>
    </citation>
    <scope>NUCLEOTIDE SEQUENCE [LARGE SCALE GENOMIC DNA]</scope>
    <source>
        <strain evidence="5 6">LKC15W</strain>
    </source>
</reference>
<dbReference type="InterPro" id="IPR015797">
    <property type="entry name" value="NUDIX_hydrolase-like_dom_sf"/>
</dbReference>
<dbReference type="PROSITE" id="PS00893">
    <property type="entry name" value="NUDIX_BOX"/>
    <property type="match status" value="1"/>
</dbReference>
<dbReference type="GO" id="GO:0016787">
    <property type="term" value="F:hydrolase activity"/>
    <property type="evidence" value="ECO:0007669"/>
    <property type="project" value="UniProtKB-KW"/>
</dbReference>
<dbReference type="InterPro" id="IPR000086">
    <property type="entry name" value="NUDIX_hydrolase_dom"/>
</dbReference>
<accession>A0ABT5HF82</accession>
<evidence type="ECO:0000313" key="5">
    <source>
        <dbReference type="EMBL" id="MDC7674912.1"/>
    </source>
</evidence>